<dbReference type="EMBL" id="LODL01000010">
    <property type="protein sequence ID" value="KXB31755.1"/>
    <property type="molecule type" value="Genomic_DNA"/>
</dbReference>
<gene>
    <name evidence="2" type="ORF">AT959_05225</name>
</gene>
<dbReference type="Proteomes" id="UP000070186">
    <property type="component" value="Unassembled WGS sequence"/>
</dbReference>
<comment type="caution">
    <text evidence="2">The sequence shown here is derived from an EMBL/GenBank/DDBJ whole genome shotgun (WGS) entry which is preliminary data.</text>
</comment>
<reference evidence="2 3" key="1">
    <citation type="submission" date="2015-12" db="EMBL/GenBank/DDBJ databases">
        <title>Nitrous oxide reduction kinetics distinguish bacteria harboring typical versus atypical NosZ.</title>
        <authorList>
            <person name="Yoon S."/>
            <person name="Nissen S."/>
            <person name="Park D."/>
            <person name="Sanford R.A."/>
            <person name="Loeffler F.E."/>
        </authorList>
    </citation>
    <scope>NUCLEOTIDE SEQUENCE [LARGE SCALE GENOMIC DNA]</scope>
    <source>
        <strain evidence="2 3">ATCC BAA-841</strain>
    </source>
</reference>
<evidence type="ECO:0000256" key="1">
    <source>
        <dbReference type="SAM" id="Coils"/>
    </source>
</evidence>
<protein>
    <recommendedName>
        <fullName evidence="4">Fimbrial assembly protein</fullName>
    </recommendedName>
</protein>
<keyword evidence="3" id="KW-1185">Reference proteome</keyword>
<accession>A0A133XLD5</accession>
<organism evidence="2 3">
    <name type="scientific">Dechloromonas denitrificans</name>
    <dbReference type="NCBI Taxonomy" id="281362"/>
    <lineage>
        <taxon>Bacteria</taxon>
        <taxon>Pseudomonadati</taxon>
        <taxon>Pseudomonadota</taxon>
        <taxon>Betaproteobacteria</taxon>
        <taxon>Rhodocyclales</taxon>
        <taxon>Azonexaceae</taxon>
        <taxon>Dechloromonas</taxon>
    </lineage>
</organism>
<dbReference type="RefSeq" id="WP_066881311.1">
    <property type="nucleotide sequence ID" value="NZ_LODL01000010.1"/>
</dbReference>
<evidence type="ECO:0000313" key="2">
    <source>
        <dbReference type="EMBL" id="KXB31755.1"/>
    </source>
</evidence>
<proteinExistence type="predicted"/>
<name>A0A133XLD5_9RHOO</name>
<sequence>MRDLDLDFQPRRAGLLPVVLLLTGILLAADAWLDAHRLGQRQDEVEAQLRQAQRRADRLVRDGKTASGPVLNAEQDKALRQTAAAIAIDWEALYRHIDQATQEDVALLAIVPNTAGKTLQITGEARNLPAALAFVEALRRPPLAQATLLSHKIKTEDGQRPVVFEISATWKLAL</sequence>
<keyword evidence="1" id="KW-0175">Coiled coil</keyword>
<dbReference type="STRING" id="281362.AT959_05225"/>
<dbReference type="AlphaFoldDB" id="A0A133XLD5"/>
<evidence type="ECO:0000313" key="3">
    <source>
        <dbReference type="Proteomes" id="UP000070186"/>
    </source>
</evidence>
<feature type="coiled-coil region" evidence="1">
    <location>
        <begin position="35"/>
        <end position="62"/>
    </location>
</feature>
<evidence type="ECO:0008006" key="4">
    <source>
        <dbReference type="Google" id="ProtNLM"/>
    </source>
</evidence>